<feature type="transmembrane region" description="Helical" evidence="7">
    <location>
        <begin position="270"/>
        <end position="288"/>
    </location>
</feature>
<dbReference type="EMBL" id="JANJZL010000002">
    <property type="protein sequence ID" value="MCR2043145.1"/>
    <property type="molecule type" value="Genomic_DNA"/>
</dbReference>
<keyword evidence="10" id="KW-1185">Reference proteome</keyword>
<comment type="similarity">
    <text evidence="6">Belongs to the ABC-4 integral membrane protein family.</text>
</comment>
<dbReference type="GO" id="GO:0005886">
    <property type="term" value="C:plasma membrane"/>
    <property type="evidence" value="ECO:0007669"/>
    <property type="project" value="UniProtKB-SubCell"/>
</dbReference>
<evidence type="ECO:0000259" key="8">
    <source>
        <dbReference type="Pfam" id="PF02687"/>
    </source>
</evidence>
<dbReference type="InterPro" id="IPR003838">
    <property type="entry name" value="ABC3_permease_C"/>
</dbReference>
<feature type="transmembrane region" description="Helical" evidence="7">
    <location>
        <begin position="432"/>
        <end position="450"/>
    </location>
</feature>
<reference evidence="9" key="1">
    <citation type="submission" date="2022-07" db="EMBL/GenBank/DDBJ databases">
        <title>Enhanced cultured diversity of the mouse gut microbiota enables custom-made synthetic communities.</title>
        <authorList>
            <person name="Afrizal A."/>
        </authorList>
    </citation>
    <scope>NUCLEOTIDE SEQUENCE</scope>
    <source>
        <strain evidence="9">DSM 29482</strain>
    </source>
</reference>
<accession>A0A9X2MFN6</accession>
<dbReference type="Pfam" id="PF02687">
    <property type="entry name" value="FtsX"/>
    <property type="match status" value="2"/>
</dbReference>
<evidence type="ECO:0000313" key="9">
    <source>
        <dbReference type="EMBL" id="MCR2043145.1"/>
    </source>
</evidence>
<evidence type="ECO:0000256" key="2">
    <source>
        <dbReference type="ARBA" id="ARBA00022475"/>
    </source>
</evidence>
<dbReference type="InterPro" id="IPR050250">
    <property type="entry name" value="Macrolide_Exporter_MacB"/>
</dbReference>
<feature type="transmembrane region" description="Helical" evidence="7">
    <location>
        <begin position="772"/>
        <end position="792"/>
    </location>
</feature>
<feature type="domain" description="ABC3 transporter permease C-terminal" evidence="8">
    <location>
        <begin position="723"/>
        <end position="839"/>
    </location>
</feature>
<comment type="caution">
    <text evidence="9">The sequence shown here is derived from an EMBL/GenBank/DDBJ whole genome shotgun (WGS) entry which is preliminary data.</text>
</comment>
<evidence type="ECO:0000256" key="7">
    <source>
        <dbReference type="SAM" id="Phobius"/>
    </source>
</evidence>
<keyword evidence="2" id="KW-1003">Cell membrane</keyword>
<organism evidence="9 10">
    <name type="scientific">Anaerosalibacter massiliensis</name>
    <dbReference type="NCBI Taxonomy" id="1347392"/>
    <lineage>
        <taxon>Bacteria</taxon>
        <taxon>Bacillati</taxon>
        <taxon>Bacillota</taxon>
        <taxon>Tissierellia</taxon>
        <taxon>Tissierellales</taxon>
        <taxon>Sporanaerobacteraceae</taxon>
        <taxon>Anaerosalibacter</taxon>
    </lineage>
</organism>
<evidence type="ECO:0000256" key="6">
    <source>
        <dbReference type="ARBA" id="ARBA00038076"/>
    </source>
</evidence>
<gene>
    <name evidence="9" type="ORF">NSA23_03340</name>
</gene>
<dbReference type="Proteomes" id="UP001142078">
    <property type="component" value="Unassembled WGS sequence"/>
</dbReference>
<feature type="transmembrane region" description="Helical" evidence="7">
    <location>
        <begin position="309"/>
        <end position="336"/>
    </location>
</feature>
<keyword evidence="5 7" id="KW-0472">Membrane</keyword>
<comment type="subcellular location">
    <subcellularLocation>
        <location evidence="1">Cell membrane</location>
        <topology evidence="1">Multi-pass membrane protein</topology>
    </subcellularLocation>
</comment>
<dbReference type="RefSeq" id="WP_257490130.1">
    <property type="nucleotide sequence ID" value="NZ_JANJZL010000002.1"/>
</dbReference>
<evidence type="ECO:0000313" key="10">
    <source>
        <dbReference type="Proteomes" id="UP001142078"/>
    </source>
</evidence>
<keyword evidence="3 7" id="KW-0812">Transmembrane</keyword>
<evidence type="ECO:0000256" key="3">
    <source>
        <dbReference type="ARBA" id="ARBA00022692"/>
    </source>
</evidence>
<evidence type="ECO:0000256" key="5">
    <source>
        <dbReference type="ARBA" id="ARBA00023136"/>
    </source>
</evidence>
<keyword evidence="4 7" id="KW-1133">Transmembrane helix</keyword>
<feature type="transmembrane region" description="Helical" evidence="7">
    <location>
        <begin position="20"/>
        <end position="39"/>
    </location>
</feature>
<proteinExistence type="inferred from homology"/>
<feature type="transmembrane region" description="Helical" evidence="7">
    <location>
        <begin position="365"/>
        <end position="385"/>
    </location>
</feature>
<dbReference type="PANTHER" id="PTHR30572:SF4">
    <property type="entry name" value="ABC TRANSPORTER PERMEASE YTRF"/>
    <property type="match status" value="1"/>
</dbReference>
<feature type="domain" description="ABC3 transporter permease C-terminal" evidence="8">
    <location>
        <begin position="270"/>
        <end position="388"/>
    </location>
</feature>
<evidence type="ECO:0000256" key="4">
    <source>
        <dbReference type="ARBA" id="ARBA00022989"/>
    </source>
</evidence>
<name>A0A9X2MFN6_9FIRM</name>
<feature type="transmembrane region" description="Helical" evidence="7">
    <location>
        <begin position="721"/>
        <end position="740"/>
    </location>
</feature>
<dbReference type="GO" id="GO:0022857">
    <property type="term" value="F:transmembrane transporter activity"/>
    <property type="evidence" value="ECO:0007669"/>
    <property type="project" value="TreeGrafter"/>
</dbReference>
<protein>
    <submittedName>
        <fullName evidence="9">FtsX-like permease family protein</fullName>
    </submittedName>
</protein>
<dbReference type="AlphaFoldDB" id="A0A9X2MFN6"/>
<feature type="transmembrane region" description="Helical" evidence="7">
    <location>
        <begin position="821"/>
        <end position="838"/>
    </location>
</feature>
<evidence type="ECO:0000256" key="1">
    <source>
        <dbReference type="ARBA" id="ARBA00004651"/>
    </source>
</evidence>
<dbReference type="PANTHER" id="PTHR30572">
    <property type="entry name" value="MEMBRANE COMPONENT OF TRANSPORTER-RELATED"/>
    <property type="match status" value="1"/>
</dbReference>
<sequence>MKIYIKLALAYLKKQKGRTFSMILGVVLAIMLVFGFDVINESQSKKQLEMIYKSYGGYHGVYQNLSKDKLEEMKNDKDIEEIAGVASLGDIIAEDGTSIKLNSFNEKYIDMSGYSMKEGHLPKKEEEIVLESQALKQMGLDERLNQTIEFKIKKKYKDENGINKIFMEKKKFELVGIITKPNLYYENFYIMQGFTFLKEGDTTILPEELISYENIVKLKSKSNMTTKLNDIRIRYKLGKLDFEENKLLTHALDEYSMAQESGTQKDMKRLIVVTSMILIYNMFNISLADMIKQIGLLRAIGVSKRKVRLIVGIQSLFIWIIGTILGILFGLMFSYFGMKTFSNSLIDMDIPSTDVYVSMQSIKNAIEIGIISVGVSSLVPIWLSGRVSPLEALRKTDRTGRYGKRRWHHKLMRRLFGITGEMAWRNIGRNKIRALISIIAISMGGIIFIYRIGHINSLLCGDAKIMGTGLLSEMKGNSFKLYNDINFDNDLVGYTEEDIEKLSGIDGVKEIKTKINFEGFLKSETKDLEEEYMEYNGISNKNNNVELNIFINGCDNNSWNNLKKYIEKGGLTKEKEGEYPNVAVFNYYYDVLKDHKNKSAIKNMKVGDIITMKIPKIEKGILSYEEQKVRVGALLKEEWGFEEANTKGGCIEILIPEKSLMDMSNKNIYNEIGLKINEEKEEQIYKKLKGIFKDKSFVEIKSRAEIKEINNEGPREKIKEYYIIVLLILIIAAVNIYGTIKTSLLIRTNEFAIMRAIGMTTRQIRNMIIKETIIYGFLSSILAVMAGVYKYYSEIKFINNQYKGAFNIDNIVEFSLPIVEILQYTVIAMLICIVVGYMSKRSIEKMSIVEGMKVVE</sequence>